<proteinExistence type="predicted"/>
<gene>
    <name evidence="3" type="ORF">DFO60_2956</name>
</gene>
<name>A0A3D9EIU2_ECTOL</name>
<evidence type="ECO:0000313" key="4">
    <source>
        <dbReference type="Proteomes" id="UP000256988"/>
    </source>
</evidence>
<evidence type="ECO:0000259" key="2">
    <source>
        <dbReference type="Pfam" id="PF00534"/>
    </source>
</evidence>
<dbReference type="SUPFAM" id="SSF53756">
    <property type="entry name" value="UDP-Glycosyltransferase/glycogen phosphorylase"/>
    <property type="match status" value="1"/>
</dbReference>
<keyword evidence="1 3" id="KW-0808">Transferase</keyword>
<feature type="domain" description="Glycosyl transferase family 1" evidence="2">
    <location>
        <begin position="180"/>
        <end position="308"/>
    </location>
</feature>
<sequence length="365" mass="41273">MIVFDCTTASFWSGHPTGINRVVEQLGKELIRQEPSVALAVFDDEGQCREFSLETKELGRALEICAGDLVVSAGSNWDYPDHHARLLKLRDEGIKLGILFYDLIPILLPHSFGPGFPPIYEKWLNESLKNCDIVFSISINTKNDIIKYCNDSGIAAPSIYPIRLGDEISISKTPPSIEIAKKAQEPFILSVGTLEYRKNHVLLLNAYRYMIQDLNFIPPKLYLVGKPGWLGHDVDFQVANDNVLRDRVEVLQGLPDEDLQLLYENALFTVYPSHYEGWGLPIAESLNYGKVCITSPKSSMTEIAPDLVRYAHPLLLTEWTDQIMFLAKNPEVLKTESEKIISTYKRRTWKEAADQLLNAIGDRFS</sequence>
<accession>A0A3D9EIU2</accession>
<dbReference type="Pfam" id="PF00534">
    <property type="entry name" value="Glycos_transf_1"/>
    <property type="match status" value="1"/>
</dbReference>
<dbReference type="AlphaFoldDB" id="A0A3D9EIU2"/>
<evidence type="ECO:0000256" key="1">
    <source>
        <dbReference type="ARBA" id="ARBA00022679"/>
    </source>
</evidence>
<evidence type="ECO:0000313" key="3">
    <source>
        <dbReference type="EMBL" id="RED02917.1"/>
    </source>
</evidence>
<dbReference type="CDD" id="cd03809">
    <property type="entry name" value="GT4_MtfB-like"/>
    <property type="match status" value="1"/>
</dbReference>
<organism evidence="3 4">
    <name type="scientific">Ectopseudomonas oleovorans</name>
    <name type="common">Pseudomonas oleovorans</name>
    <dbReference type="NCBI Taxonomy" id="301"/>
    <lineage>
        <taxon>Bacteria</taxon>
        <taxon>Pseudomonadati</taxon>
        <taxon>Pseudomonadota</taxon>
        <taxon>Gammaproteobacteria</taxon>
        <taxon>Pseudomonadales</taxon>
        <taxon>Pseudomonadaceae</taxon>
        <taxon>Ectopseudomonas</taxon>
    </lineage>
</organism>
<comment type="caution">
    <text evidence="3">The sequence shown here is derived from an EMBL/GenBank/DDBJ whole genome shotgun (WGS) entry which is preliminary data.</text>
</comment>
<dbReference type="PANTHER" id="PTHR46401">
    <property type="entry name" value="GLYCOSYLTRANSFERASE WBBK-RELATED"/>
    <property type="match status" value="1"/>
</dbReference>
<dbReference type="PANTHER" id="PTHR46401:SF2">
    <property type="entry name" value="GLYCOSYLTRANSFERASE WBBK-RELATED"/>
    <property type="match status" value="1"/>
</dbReference>
<dbReference type="InterPro" id="IPR001296">
    <property type="entry name" value="Glyco_trans_1"/>
</dbReference>
<dbReference type="EMBL" id="QRDL01000004">
    <property type="protein sequence ID" value="RED02917.1"/>
    <property type="molecule type" value="Genomic_DNA"/>
</dbReference>
<dbReference type="Proteomes" id="UP000256988">
    <property type="component" value="Unassembled WGS sequence"/>
</dbReference>
<dbReference type="GO" id="GO:0016757">
    <property type="term" value="F:glycosyltransferase activity"/>
    <property type="evidence" value="ECO:0007669"/>
    <property type="project" value="InterPro"/>
</dbReference>
<dbReference type="RefSeq" id="WP_115946285.1">
    <property type="nucleotide sequence ID" value="NZ_QRDL01000004.1"/>
</dbReference>
<dbReference type="Gene3D" id="3.40.50.2000">
    <property type="entry name" value="Glycogen Phosphorylase B"/>
    <property type="match status" value="1"/>
</dbReference>
<reference evidence="3 4" key="1">
    <citation type="submission" date="2018-07" db="EMBL/GenBank/DDBJ databases">
        <title>Genome sequencing of rice bacterial endophytes.</title>
        <authorList>
            <person name="Venturi V."/>
        </authorList>
    </citation>
    <scope>NUCLEOTIDE SEQUENCE [LARGE SCALE GENOMIC DNA]</scope>
    <source>
        <strain evidence="3 4">AG1002</strain>
    </source>
</reference>
<protein>
    <submittedName>
        <fullName evidence="3">Glycosyltransferase involved in cell wall biosynthesis</fullName>
    </submittedName>
</protein>